<dbReference type="PANTHER" id="PTHR48100:SF59">
    <property type="entry name" value="ADENOSYLCOBALAMIN_ALPHA-RIBAZOLE PHOSPHATASE"/>
    <property type="match status" value="1"/>
</dbReference>
<dbReference type="Gene3D" id="3.40.50.1240">
    <property type="entry name" value="Phosphoglycerate mutase-like"/>
    <property type="match status" value="1"/>
</dbReference>
<dbReference type="AlphaFoldDB" id="A0A348G2I9"/>
<organism evidence="1 2">
    <name type="scientific">Blastochloris tepida</name>
    <dbReference type="NCBI Taxonomy" id="2233851"/>
    <lineage>
        <taxon>Bacteria</taxon>
        <taxon>Pseudomonadati</taxon>
        <taxon>Pseudomonadota</taxon>
        <taxon>Alphaproteobacteria</taxon>
        <taxon>Hyphomicrobiales</taxon>
        <taxon>Blastochloridaceae</taxon>
        <taxon>Blastochloris</taxon>
    </lineage>
</organism>
<name>A0A348G2I9_9HYPH</name>
<dbReference type="SUPFAM" id="SSF53254">
    <property type="entry name" value="Phosphoglycerate mutase-like"/>
    <property type="match status" value="1"/>
</dbReference>
<dbReference type="InterPro" id="IPR029033">
    <property type="entry name" value="His_PPase_superfam"/>
</dbReference>
<gene>
    <name evidence="1" type="primary">gpmB</name>
    <name evidence="1" type="ORF">BLTE_24570</name>
</gene>
<dbReference type="KEGG" id="blag:BLTE_24570"/>
<keyword evidence="2" id="KW-1185">Reference proteome</keyword>
<dbReference type="EMBL" id="AP018907">
    <property type="protein sequence ID" value="BBF93772.1"/>
    <property type="molecule type" value="Genomic_DNA"/>
</dbReference>
<dbReference type="RefSeq" id="WP_126400961.1">
    <property type="nucleotide sequence ID" value="NZ_AP018907.1"/>
</dbReference>
<accession>A0A348G2I9</accession>
<dbReference type="Pfam" id="PF00300">
    <property type="entry name" value="His_Phos_1"/>
    <property type="match status" value="1"/>
</dbReference>
<dbReference type="GO" id="GO:0005737">
    <property type="term" value="C:cytoplasm"/>
    <property type="evidence" value="ECO:0007669"/>
    <property type="project" value="TreeGrafter"/>
</dbReference>
<dbReference type="OrthoDB" id="8347407at2"/>
<dbReference type="InterPro" id="IPR050275">
    <property type="entry name" value="PGM_Phosphatase"/>
</dbReference>
<dbReference type="Proteomes" id="UP000266934">
    <property type="component" value="Chromosome"/>
</dbReference>
<protein>
    <submittedName>
        <fullName evidence="1">Phosphoglycerate mutase</fullName>
    </submittedName>
</protein>
<evidence type="ECO:0000313" key="1">
    <source>
        <dbReference type="EMBL" id="BBF93772.1"/>
    </source>
</evidence>
<reference evidence="1 2" key="1">
    <citation type="submission" date="2018-08" db="EMBL/GenBank/DDBJ databases">
        <title>Complete genome sequencing of Blastochloris tepida GI.</title>
        <authorList>
            <person name="Tsukatani Y."/>
            <person name="Mori H."/>
        </authorList>
    </citation>
    <scope>NUCLEOTIDE SEQUENCE [LARGE SCALE GENOMIC DNA]</scope>
    <source>
        <strain evidence="1 2">GI</strain>
    </source>
</reference>
<proteinExistence type="predicted"/>
<dbReference type="PANTHER" id="PTHR48100">
    <property type="entry name" value="BROAD-SPECIFICITY PHOSPHATASE YOR283W-RELATED"/>
    <property type="match status" value="1"/>
</dbReference>
<dbReference type="SMART" id="SM00855">
    <property type="entry name" value="PGAM"/>
    <property type="match status" value="1"/>
</dbReference>
<dbReference type="InterPro" id="IPR013078">
    <property type="entry name" value="His_Pase_superF_clade-1"/>
</dbReference>
<dbReference type="GO" id="GO:0016791">
    <property type="term" value="F:phosphatase activity"/>
    <property type="evidence" value="ECO:0007669"/>
    <property type="project" value="TreeGrafter"/>
</dbReference>
<sequence>MLVLVRHTQVQGVAGLCYGRFEAGLAATFADEAEAVRGALPAEIAAVYSSPAARCRALAAQLHPAPVLDDRLHELDFGQWEGRRWDDIPRAELDAWCGDFVTLAPPGGETFAALAGRASAFAEDITRRHGDAPVAAITHAGVIRALLARGLALTEAFSIDAPPGSVHLVTLAPAGAVS</sequence>
<evidence type="ECO:0000313" key="2">
    <source>
        <dbReference type="Proteomes" id="UP000266934"/>
    </source>
</evidence>
<dbReference type="CDD" id="cd07067">
    <property type="entry name" value="HP_PGM_like"/>
    <property type="match status" value="1"/>
</dbReference>